<feature type="transmembrane region" description="Helical" evidence="9">
    <location>
        <begin position="6"/>
        <end position="25"/>
    </location>
</feature>
<gene>
    <name evidence="10" type="ORF">MICPUN_107715</name>
</gene>
<dbReference type="eggNOG" id="KOG3500">
    <property type="taxonomic scope" value="Eukaryota"/>
</dbReference>
<dbReference type="KEGG" id="mis:MICPUN_107715"/>
<dbReference type="RefSeq" id="XP_002499646.1">
    <property type="nucleotide sequence ID" value="XM_002499600.1"/>
</dbReference>
<evidence type="ECO:0000256" key="5">
    <source>
        <dbReference type="ARBA" id="ARBA00022781"/>
    </source>
</evidence>
<evidence type="ECO:0000256" key="2">
    <source>
        <dbReference type="ARBA" id="ARBA00008328"/>
    </source>
</evidence>
<evidence type="ECO:0000256" key="1">
    <source>
        <dbReference type="ARBA" id="ARBA00004127"/>
    </source>
</evidence>
<evidence type="ECO:0000256" key="7">
    <source>
        <dbReference type="ARBA" id="ARBA00023065"/>
    </source>
</evidence>
<dbReference type="OMA" id="TSVFCCW"/>
<comment type="similarity">
    <text evidence="2">Belongs to the V-ATPase e1/e2 subunit family.</text>
</comment>
<dbReference type="GO" id="GO:0033179">
    <property type="term" value="C:proton-transporting V-type ATPase, V0 domain"/>
    <property type="evidence" value="ECO:0007669"/>
    <property type="project" value="InterPro"/>
</dbReference>
<dbReference type="GeneID" id="8241322"/>
<dbReference type="InParanoid" id="C1DY92"/>
<accession>C1DY92</accession>
<dbReference type="PANTHER" id="PTHR12263:SF0">
    <property type="entry name" value="V-TYPE PROTON ATPASE SUBUNIT"/>
    <property type="match status" value="1"/>
</dbReference>
<evidence type="ECO:0000313" key="11">
    <source>
        <dbReference type="Proteomes" id="UP000002009"/>
    </source>
</evidence>
<keyword evidence="8 9" id="KW-0472">Membrane</keyword>
<dbReference type="FunCoup" id="C1DY92">
    <property type="interactions" value="1208"/>
</dbReference>
<proteinExistence type="inferred from homology"/>
<dbReference type="GO" id="GO:0012505">
    <property type="term" value="C:endomembrane system"/>
    <property type="evidence" value="ECO:0007669"/>
    <property type="project" value="UniProtKB-SubCell"/>
</dbReference>
<feature type="transmembrane region" description="Helical" evidence="9">
    <location>
        <begin position="37"/>
        <end position="56"/>
    </location>
</feature>
<dbReference type="GO" id="GO:0046961">
    <property type="term" value="F:proton-transporting ATPase activity, rotational mechanism"/>
    <property type="evidence" value="ECO:0007669"/>
    <property type="project" value="InterPro"/>
</dbReference>
<organism evidence="10 11">
    <name type="scientific">Micromonas commoda (strain RCC299 / NOUM17 / CCMP2709)</name>
    <name type="common">Picoplanktonic green alga</name>
    <dbReference type="NCBI Taxonomy" id="296587"/>
    <lineage>
        <taxon>Eukaryota</taxon>
        <taxon>Viridiplantae</taxon>
        <taxon>Chlorophyta</taxon>
        <taxon>Mamiellophyceae</taxon>
        <taxon>Mamiellales</taxon>
        <taxon>Mamiellaceae</taxon>
        <taxon>Micromonas</taxon>
    </lineage>
</organism>
<comment type="subcellular location">
    <subcellularLocation>
        <location evidence="1">Endomembrane system</location>
        <topology evidence="1">Multi-pass membrane protein</topology>
    </subcellularLocation>
</comment>
<keyword evidence="5" id="KW-0375">Hydrogen ion transport</keyword>
<evidence type="ECO:0000256" key="3">
    <source>
        <dbReference type="ARBA" id="ARBA00022448"/>
    </source>
</evidence>
<keyword evidence="6 9" id="KW-1133">Transmembrane helix</keyword>
<keyword evidence="11" id="KW-1185">Reference proteome</keyword>
<protein>
    <submittedName>
        <fullName evidence="10">H+-or Na+-translocating f-type, v-type and A-type ATPase superfamily</fullName>
    </submittedName>
</protein>
<dbReference type="InterPro" id="IPR008389">
    <property type="entry name" value="ATPase_V0-cplx_e1/e2_su"/>
</dbReference>
<keyword evidence="3" id="KW-0813">Transport</keyword>
<dbReference type="Pfam" id="PF05493">
    <property type="entry name" value="ATP_synt_H"/>
    <property type="match status" value="1"/>
</dbReference>
<evidence type="ECO:0000313" key="10">
    <source>
        <dbReference type="EMBL" id="ACO60904.1"/>
    </source>
</evidence>
<evidence type="ECO:0000256" key="4">
    <source>
        <dbReference type="ARBA" id="ARBA00022692"/>
    </source>
</evidence>
<evidence type="ECO:0000256" key="9">
    <source>
        <dbReference type="SAM" id="Phobius"/>
    </source>
</evidence>
<dbReference type="STRING" id="296587.C1DY92"/>
<evidence type="ECO:0000256" key="8">
    <source>
        <dbReference type="ARBA" id="ARBA00023136"/>
    </source>
</evidence>
<keyword evidence="4 9" id="KW-0812">Transmembrane</keyword>
<dbReference type="OrthoDB" id="1508846at2759"/>
<sequence>MGGTIFWGTTFFIALEVGFYFFVNTTWKAGDRQLQHLLFATSVFCCWMMWAIIYMAQMNPLVVPVLSGPE</sequence>
<evidence type="ECO:0000256" key="6">
    <source>
        <dbReference type="ARBA" id="ARBA00022989"/>
    </source>
</evidence>
<dbReference type="PANTHER" id="PTHR12263">
    <property type="entry name" value="VACUOLAR ATP SYNTHASE SUBUNIT H"/>
    <property type="match status" value="1"/>
</dbReference>
<name>C1DY92_MICCC</name>
<dbReference type="EMBL" id="CP001323">
    <property type="protein sequence ID" value="ACO60904.1"/>
    <property type="molecule type" value="Genomic_DNA"/>
</dbReference>
<dbReference type="Proteomes" id="UP000002009">
    <property type="component" value="Chromosome 2"/>
</dbReference>
<dbReference type="AlphaFoldDB" id="C1DY92"/>
<reference evidence="10 11" key="1">
    <citation type="journal article" date="2009" name="Science">
        <title>Green evolution and dynamic adaptations revealed by genomes of the marine picoeukaryotes Micromonas.</title>
        <authorList>
            <person name="Worden A.Z."/>
            <person name="Lee J.H."/>
            <person name="Mock T."/>
            <person name="Rouze P."/>
            <person name="Simmons M.P."/>
            <person name="Aerts A.L."/>
            <person name="Allen A.E."/>
            <person name="Cuvelier M.L."/>
            <person name="Derelle E."/>
            <person name="Everett M.V."/>
            <person name="Foulon E."/>
            <person name="Grimwood J."/>
            <person name="Gundlach H."/>
            <person name="Henrissat B."/>
            <person name="Napoli C."/>
            <person name="McDonald S.M."/>
            <person name="Parker M.S."/>
            <person name="Rombauts S."/>
            <person name="Salamov A."/>
            <person name="Von Dassow P."/>
            <person name="Badger J.H."/>
            <person name="Coutinho P.M."/>
            <person name="Demir E."/>
            <person name="Dubchak I."/>
            <person name="Gentemann C."/>
            <person name="Eikrem W."/>
            <person name="Gready J.E."/>
            <person name="John U."/>
            <person name="Lanier W."/>
            <person name="Lindquist E.A."/>
            <person name="Lucas S."/>
            <person name="Mayer K.F."/>
            <person name="Moreau H."/>
            <person name="Not F."/>
            <person name="Otillar R."/>
            <person name="Panaud O."/>
            <person name="Pangilinan J."/>
            <person name="Paulsen I."/>
            <person name="Piegu B."/>
            <person name="Poliakov A."/>
            <person name="Robbens S."/>
            <person name="Schmutz J."/>
            <person name="Toulza E."/>
            <person name="Wyss T."/>
            <person name="Zelensky A."/>
            <person name="Zhou K."/>
            <person name="Armbrust E.V."/>
            <person name="Bhattacharya D."/>
            <person name="Goodenough U.W."/>
            <person name="Van de Peer Y."/>
            <person name="Grigoriev I.V."/>
        </authorList>
    </citation>
    <scope>NUCLEOTIDE SEQUENCE [LARGE SCALE GENOMIC DNA]</scope>
    <source>
        <strain evidence="11">RCC299 / NOUM17</strain>
    </source>
</reference>
<keyword evidence="7" id="KW-0406">Ion transport</keyword>